<organism evidence="1 2">
    <name type="scientific">Paeniglutamicibacter sulfureus</name>
    <dbReference type="NCBI Taxonomy" id="43666"/>
    <lineage>
        <taxon>Bacteria</taxon>
        <taxon>Bacillati</taxon>
        <taxon>Actinomycetota</taxon>
        <taxon>Actinomycetes</taxon>
        <taxon>Micrococcales</taxon>
        <taxon>Micrococcaceae</taxon>
        <taxon>Paeniglutamicibacter</taxon>
    </lineage>
</organism>
<sequence length="59" mass="6113">MTPRMETAPTGKGRGRNQLINHVLATLSTIPERAPEFIPEPPVFGSSAQIAALAGGGLS</sequence>
<keyword evidence="2" id="KW-1185">Reference proteome</keyword>
<proteinExistence type="predicted"/>
<accession>A0ABU2BQP7</accession>
<evidence type="ECO:0000313" key="1">
    <source>
        <dbReference type="EMBL" id="MDR7360073.1"/>
    </source>
</evidence>
<comment type="caution">
    <text evidence="1">The sequence shown here is derived from an EMBL/GenBank/DDBJ whole genome shotgun (WGS) entry which is preliminary data.</text>
</comment>
<protein>
    <submittedName>
        <fullName evidence="1">Uncharacterized protein</fullName>
    </submittedName>
</protein>
<gene>
    <name evidence="1" type="ORF">J2S64_003764</name>
</gene>
<name>A0ABU2BQP7_9MICC</name>
<dbReference type="Proteomes" id="UP001183817">
    <property type="component" value="Unassembled WGS sequence"/>
</dbReference>
<dbReference type="EMBL" id="JAVDYI010000001">
    <property type="protein sequence ID" value="MDR7360073.1"/>
    <property type="molecule type" value="Genomic_DNA"/>
</dbReference>
<evidence type="ECO:0000313" key="2">
    <source>
        <dbReference type="Proteomes" id="UP001183817"/>
    </source>
</evidence>
<reference evidence="1 2" key="1">
    <citation type="submission" date="2023-07" db="EMBL/GenBank/DDBJ databases">
        <title>Sequencing the genomes of 1000 actinobacteria strains.</title>
        <authorList>
            <person name="Klenk H.-P."/>
        </authorList>
    </citation>
    <scope>NUCLEOTIDE SEQUENCE [LARGE SCALE GENOMIC DNA]</scope>
    <source>
        <strain evidence="1 2">DSM 20167</strain>
    </source>
</reference>